<name>A0A9W7EML7_9STRA</name>
<accession>A0A9W7EML7</accession>
<evidence type="ECO:0000256" key="4">
    <source>
        <dbReference type="ARBA" id="ARBA00023136"/>
    </source>
</evidence>
<feature type="region of interest" description="Disordered" evidence="5">
    <location>
        <begin position="349"/>
        <end position="383"/>
    </location>
</feature>
<dbReference type="GO" id="GO:0004930">
    <property type="term" value="F:G protein-coupled receptor activity"/>
    <property type="evidence" value="ECO:0007669"/>
    <property type="project" value="TreeGrafter"/>
</dbReference>
<reference evidence="8" key="1">
    <citation type="journal article" date="2023" name="Commun. Biol.">
        <title>Genome analysis of Parmales, the sister group of diatoms, reveals the evolutionary specialization of diatoms from phago-mixotrophs to photoautotrophs.</title>
        <authorList>
            <person name="Ban H."/>
            <person name="Sato S."/>
            <person name="Yoshikawa S."/>
            <person name="Yamada K."/>
            <person name="Nakamura Y."/>
            <person name="Ichinomiya M."/>
            <person name="Sato N."/>
            <person name="Blanc-Mathieu R."/>
            <person name="Endo H."/>
            <person name="Kuwata A."/>
            <person name="Ogata H."/>
        </authorList>
    </citation>
    <scope>NUCLEOTIDE SEQUENCE [LARGE SCALE GENOMIC DNA]</scope>
    <source>
        <strain evidence="8">NIES 3701</strain>
    </source>
</reference>
<gene>
    <name evidence="7" type="ORF">TrST_g11229</name>
</gene>
<evidence type="ECO:0000313" key="7">
    <source>
        <dbReference type="EMBL" id="GMH84077.1"/>
    </source>
</evidence>
<dbReference type="GO" id="GO:0007189">
    <property type="term" value="P:adenylate cyclase-activating G protein-coupled receptor signaling pathway"/>
    <property type="evidence" value="ECO:0007669"/>
    <property type="project" value="TreeGrafter"/>
</dbReference>
<dbReference type="Gene3D" id="1.20.1070.10">
    <property type="entry name" value="Rhodopsin 7-helix transmembrane proteins"/>
    <property type="match status" value="1"/>
</dbReference>
<feature type="compositionally biased region" description="Acidic residues" evidence="5">
    <location>
        <begin position="480"/>
        <end position="499"/>
    </location>
</feature>
<keyword evidence="3 6" id="KW-1133">Transmembrane helix</keyword>
<keyword evidence="4 6" id="KW-0472">Membrane</keyword>
<proteinExistence type="predicted"/>
<evidence type="ECO:0000256" key="3">
    <source>
        <dbReference type="ARBA" id="ARBA00022989"/>
    </source>
</evidence>
<dbReference type="EMBL" id="BRXY01000289">
    <property type="protein sequence ID" value="GMH84077.1"/>
    <property type="molecule type" value="Genomic_DNA"/>
</dbReference>
<dbReference type="OrthoDB" id="189064at2759"/>
<evidence type="ECO:0000256" key="1">
    <source>
        <dbReference type="ARBA" id="ARBA00004141"/>
    </source>
</evidence>
<keyword evidence="8" id="KW-1185">Reference proteome</keyword>
<evidence type="ECO:0000313" key="8">
    <source>
        <dbReference type="Proteomes" id="UP001165085"/>
    </source>
</evidence>
<feature type="region of interest" description="Disordered" evidence="5">
    <location>
        <begin position="416"/>
        <end position="438"/>
    </location>
</feature>
<protein>
    <recommendedName>
        <fullName evidence="9">G-protein coupled receptors family 2 profile 2 domain-containing protein</fullName>
    </recommendedName>
</protein>
<feature type="transmembrane region" description="Helical" evidence="6">
    <location>
        <begin position="95"/>
        <end position="116"/>
    </location>
</feature>
<feature type="region of interest" description="Disordered" evidence="5">
    <location>
        <begin position="475"/>
        <end position="499"/>
    </location>
</feature>
<dbReference type="SUPFAM" id="SSF81321">
    <property type="entry name" value="Family A G protein-coupled receptor-like"/>
    <property type="match status" value="1"/>
</dbReference>
<feature type="transmembrane region" description="Helical" evidence="6">
    <location>
        <begin position="177"/>
        <end position="201"/>
    </location>
</feature>
<evidence type="ECO:0000256" key="6">
    <source>
        <dbReference type="SAM" id="Phobius"/>
    </source>
</evidence>
<feature type="transmembrane region" description="Helical" evidence="6">
    <location>
        <begin position="45"/>
        <end position="70"/>
    </location>
</feature>
<feature type="transmembrane region" description="Helical" evidence="6">
    <location>
        <begin position="241"/>
        <end position="260"/>
    </location>
</feature>
<dbReference type="AlphaFoldDB" id="A0A9W7EML7"/>
<sequence length="539" mass="61120">MNIIHQPCAALAQATMTWLSLFSCTLAFIVVCLESRRIRDAQDKFPQNLGLIFSRVALGFNGCMLVGPFMDFQQVTEFHNEDNEMFHNICIGQAFFWQFFAAASIFWYVAFTNMMYNIIVRNVRLKTLERRKNRAYFLGFILPFISALVPLIAGAYGPRYTLGERDGLECWLEDPTWQLVCILIWVVLGLFWGTYRGYWIVVTLRKTKFKTQRSREKGGAMKNKKGYKLVQTLKENYRKNLFLLVIYALFTIIIVVYYVWTTILSRYDQKQDVDDPCLASVAYSADISLLGTCIFGLFGVTYHNLRMTRDFFRAIKEEIYYIFCWSEGDDDISTVNKSEGELQLTISSGGVGGEAPALPPPPPPNGKRAPLAEHDGGPVPGGQDTVTTHIGTRINARLGVIKAQLNNGAMPSAYEPNAVSGSSMPPKNHPVAPKLKQQRDEYTRKVLEYATQRVKNMPGIEKSFLESFMSEIEVDSRWTEEEDLEGEEGEGEEGEGEDEFCSEIYDSAMSVEDLDARLKRAKAKFEEALQKQESRGSQV</sequence>
<evidence type="ECO:0000256" key="5">
    <source>
        <dbReference type="SAM" id="MobiDB-lite"/>
    </source>
</evidence>
<comment type="caution">
    <text evidence="7">The sequence shown here is derived from an EMBL/GenBank/DDBJ whole genome shotgun (WGS) entry which is preliminary data.</text>
</comment>
<feature type="transmembrane region" description="Helical" evidence="6">
    <location>
        <begin position="280"/>
        <end position="302"/>
    </location>
</feature>
<feature type="transmembrane region" description="Helical" evidence="6">
    <location>
        <begin position="136"/>
        <end position="157"/>
    </location>
</feature>
<dbReference type="PANTHER" id="PTHR23112">
    <property type="entry name" value="G PROTEIN-COUPLED RECEPTOR 157-RELATED"/>
    <property type="match status" value="1"/>
</dbReference>
<dbReference type="Proteomes" id="UP001165085">
    <property type="component" value="Unassembled WGS sequence"/>
</dbReference>
<feature type="transmembrane region" description="Helical" evidence="6">
    <location>
        <begin position="12"/>
        <end position="33"/>
    </location>
</feature>
<dbReference type="GO" id="GO:0005886">
    <property type="term" value="C:plasma membrane"/>
    <property type="evidence" value="ECO:0007669"/>
    <property type="project" value="TreeGrafter"/>
</dbReference>
<comment type="subcellular location">
    <subcellularLocation>
        <location evidence="1">Membrane</location>
        <topology evidence="1">Multi-pass membrane protein</topology>
    </subcellularLocation>
</comment>
<organism evidence="7 8">
    <name type="scientific">Triparma strigata</name>
    <dbReference type="NCBI Taxonomy" id="1606541"/>
    <lineage>
        <taxon>Eukaryota</taxon>
        <taxon>Sar</taxon>
        <taxon>Stramenopiles</taxon>
        <taxon>Ochrophyta</taxon>
        <taxon>Bolidophyceae</taxon>
        <taxon>Parmales</taxon>
        <taxon>Triparmaceae</taxon>
        <taxon>Triparma</taxon>
    </lineage>
</organism>
<evidence type="ECO:0008006" key="9">
    <source>
        <dbReference type="Google" id="ProtNLM"/>
    </source>
</evidence>
<dbReference type="PANTHER" id="PTHR23112:SF0">
    <property type="entry name" value="TRANSMEMBRANE PROTEIN 116"/>
    <property type="match status" value="1"/>
</dbReference>
<keyword evidence="2 6" id="KW-0812">Transmembrane</keyword>
<evidence type="ECO:0000256" key="2">
    <source>
        <dbReference type="ARBA" id="ARBA00022692"/>
    </source>
</evidence>